<dbReference type="NCBIfam" id="TIGR02824">
    <property type="entry name" value="quinone_pig3"/>
    <property type="match status" value="1"/>
</dbReference>
<feature type="domain" description="Enoyl reductase (ER)" evidence="13">
    <location>
        <begin position="624"/>
        <end position="944"/>
    </location>
</feature>
<dbReference type="NCBIfam" id="TIGR00617">
    <property type="entry name" value="rpa1"/>
    <property type="match status" value="1"/>
</dbReference>
<dbReference type="InterPro" id="IPR014189">
    <property type="entry name" value="Quinone_OxRdtase_PIG3"/>
</dbReference>
<dbReference type="InterPro" id="IPR031657">
    <property type="entry name" value="REPA_OB_2"/>
</dbReference>
<proteinExistence type="inferred from homology"/>
<comment type="similarity">
    <text evidence="2 11">Belongs to the replication factor A protein 1 family.</text>
</comment>
<dbReference type="InterPro" id="IPR011032">
    <property type="entry name" value="GroES-like_sf"/>
</dbReference>
<organism evidence="14 15">
    <name type="scientific">Pyrenophora teres f. teres</name>
    <dbReference type="NCBI Taxonomy" id="97479"/>
    <lineage>
        <taxon>Eukaryota</taxon>
        <taxon>Fungi</taxon>
        <taxon>Dikarya</taxon>
        <taxon>Ascomycota</taxon>
        <taxon>Pezizomycotina</taxon>
        <taxon>Dothideomycetes</taxon>
        <taxon>Pleosporomycetidae</taxon>
        <taxon>Pleosporales</taxon>
        <taxon>Pleosporineae</taxon>
        <taxon>Pleosporaceae</taxon>
        <taxon>Pyrenophora</taxon>
    </lineage>
</organism>
<dbReference type="CDD" id="cd04474">
    <property type="entry name" value="RPA1_DBD_A"/>
    <property type="match status" value="1"/>
</dbReference>
<dbReference type="GO" id="GO:0005662">
    <property type="term" value="C:DNA replication factor A complex"/>
    <property type="evidence" value="ECO:0007669"/>
    <property type="project" value="UniProtKB-ARBA"/>
</dbReference>
<comment type="function">
    <text evidence="11">As part of the replication protein A (RPA/RP-A), a single-stranded DNA-binding heterotrimeric complex, may play an essential role in DNA replication, recombination and repair. Binds and stabilizes single-stranded DNA intermediates, preventing complementary DNA reannealing and recruiting different proteins involved in DNA metabolism.</text>
</comment>
<dbReference type="CDD" id="cd04475">
    <property type="entry name" value="RPA1_DBD_B"/>
    <property type="match status" value="1"/>
</dbReference>
<dbReference type="Gene3D" id="2.40.50.140">
    <property type="entry name" value="Nucleic acid-binding proteins"/>
    <property type="match status" value="4"/>
</dbReference>
<evidence type="ECO:0000256" key="3">
    <source>
        <dbReference type="ARBA" id="ARBA00022705"/>
    </source>
</evidence>
<dbReference type="GO" id="GO:0003697">
    <property type="term" value="F:single-stranded DNA binding"/>
    <property type="evidence" value="ECO:0007669"/>
    <property type="project" value="UniProtKB-ARBA"/>
</dbReference>
<dbReference type="GO" id="GO:0000781">
    <property type="term" value="C:chromosome, telomeric region"/>
    <property type="evidence" value="ECO:0007669"/>
    <property type="project" value="UniProtKB-ARBA"/>
</dbReference>
<dbReference type="Gene3D" id="3.40.50.720">
    <property type="entry name" value="NAD(P)-binding Rossmann-like Domain"/>
    <property type="match status" value="1"/>
</dbReference>
<reference evidence="14" key="1">
    <citation type="submission" date="2021-02" db="EMBL/GenBank/DDBJ databases">
        <authorList>
            <person name="Syme A R."/>
            <person name="Syme A R."/>
            <person name="Moolhuijzen P."/>
        </authorList>
    </citation>
    <scope>NUCLEOTIDE SEQUENCE</scope>
    <source>
        <strain evidence="14">W1-1</strain>
    </source>
</reference>
<protein>
    <recommendedName>
        <fullName evidence="11">Replication protein A subunit</fullName>
    </recommendedName>
</protein>
<evidence type="ECO:0000313" key="14">
    <source>
        <dbReference type="EMBL" id="CAE7000217.1"/>
    </source>
</evidence>
<dbReference type="SUPFAM" id="SSF50249">
    <property type="entry name" value="Nucleic acid-binding proteins"/>
    <property type="match status" value="4"/>
</dbReference>
<dbReference type="GO" id="GO:0006281">
    <property type="term" value="P:DNA repair"/>
    <property type="evidence" value="ECO:0007669"/>
    <property type="project" value="InterPro"/>
</dbReference>
<dbReference type="PANTHER" id="PTHR48106:SF18">
    <property type="entry name" value="QUINONE OXIDOREDUCTASE PIG3"/>
    <property type="match status" value="1"/>
</dbReference>
<dbReference type="Pfam" id="PF01336">
    <property type="entry name" value="tRNA_anti-codon"/>
    <property type="match status" value="1"/>
</dbReference>
<dbReference type="Pfam" id="PF08240">
    <property type="entry name" value="ADH_N"/>
    <property type="match status" value="1"/>
</dbReference>
<dbReference type="InterPro" id="IPR004591">
    <property type="entry name" value="Rfa1"/>
</dbReference>
<keyword evidence="9 11" id="KW-0238">DNA-binding</keyword>
<comment type="subcellular location">
    <subcellularLocation>
        <location evidence="1 11">Nucleus</location>
    </subcellularLocation>
</comment>
<dbReference type="GO" id="GO:0006310">
    <property type="term" value="P:DNA recombination"/>
    <property type="evidence" value="ECO:0007669"/>
    <property type="project" value="InterPro"/>
</dbReference>
<dbReference type="Gene3D" id="3.90.180.10">
    <property type="entry name" value="Medium-chain alcohol dehydrogenases, catalytic domain"/>
    <property type="match status" value="1"/>
</dbReference>
<dbReference type="FunFam" id="2.40.50.140:FF:000064">
    <property type="entry name" value="Replication protein A subunit"/>
    <property type="match status" value="1"/>
</dbReference>
<evidence type="ECO:0000256" key="1">
    <source>
        <dbReference type="ARBA" id="ARBA00004123"/>
    </source>
</evidence>
<dbReference type="InterPro" id="IPR012340">
    <property type="entry name" value="NA-bd_OB-fold"/>
</dbReference>
<sequence length="947" mass="104047">MAEEAITQGAIQSIFQPSGCSVQHPVMQCVQIKPMDPKVGDSGAIQRFRVVLSDVRNFIQTMIATSANDIVMSGQLKKGSIVRLLKYNPQRVKEKNILIIMDLEVLSQYGELEKIGQPEALESRPADPQPAAISGNNFYGSKPAPAPAQAQRSLPTHQSNPGTASHPNLYPIESLSPYAHKWTIRARCTAKSDMKEWTNAKGAGKLFSVNLLDDTGEIRATAFTEVADKLYPIFEVGTVYYISAPCRVTLAKKQFSNLPNDYELQFERDTEVEKAEDQENKPQIRFNFTKIGDLSSVEKDTTIDTIGVLKEVADVTTITSKTTNKDFSKRELTLADDSQTSVRLTIWGKTAESFDAPLESIIAFKGVKVSDFGGRSLSLLSSGSMMVDPDIDDAHRLRGWFDAVGQNATFSTHQNMASAAGGSKNDAKIISVIMEEEAYLQDTPTYMSLRASVLYVKNTTVAYPACSTQGCNKKVIEDNPGNWWCEKCQASFPEPQYRYVLSVNVGDHTGTLWLSCFDEAGAEIVGMSANEAMKLKMDDEENGTTNFITAMQEATCQTFNFRVRAKMETYQDQPKPRYQVLSLHKLNYAQEANKLAQLIKQYDMNEDSLMGDMMRAVDIKNGKGPLENLHIADVPKPKLGKSQALVKIKAFGLNRMDLLQREGQYPVPPGASKILGVEFSGTIAELSAEGGGKEGFTEGDEVFGLAYGGAYAEYIAVSTHMLVRKPSELTWEQCAGIPETWITATQAMYLVGHFAPGKTILWHAAASSVSIAGIQLSQSDSAAAVYATARQDSKCDFAVKELGATAAFNTTSQNWVQEVMKATDGKGVDIIVDFIGASYFQANLDAVAKDGVIVNLGFMGGTKLPEGTDISAFIRKRCTFVGSSLRSRDEEYQGKLRDQLVEHALPKIKDGSFKLFVEKVLPWEQIQDAQRLLEENKTKGKVICTIA</sequence>
<feature type="compositionally biased region" description="Polar residues" evidence="12">
    <location>
        <begin position="150"/>
        <end position="166"/>
    </location>
</feature>
<dbReference type="GO" id="GO:0016651">
    <property type="term" value="F:oxidoreductase activity, acting on NAD(P)H"/>
    <property type="evidence" value="ECO:0007669"/>
    <property type="project" value="TreeGrafter"/>
</dbReference>
<evidence type="ECO:0000256" key="5">
    <source>
        <dbReference type="ARBA" id="ARBA00022771"/>
    </source>
</evidence>
<dbReference type="EMBL" id="HG992977">
    <property type="protein sequence ID" value="CAE7000217.1"/>
    <property type="molecule type" value="Genomic_DNA"/>
</dbReference>
<name>A0A6S6V7A7_9PLEO</name>
<dbReference type="GO" id="GO:0007004">
    <property type="term" value="P:telomere maintenance via telomerase"/>
    <property type="evidence" value="ECO:0007669"/>
    <property type="project" value="UniProtKB-ARBA"/>
</dbReference>
<dbReference type="CDD" id="cd05276">
    <property type="entry name" value="p53_inducible_oxidoreductase"/>
    <property type="match status" value="1"/>
</dbReference>
<dbReference type="Pfam" id="PF04057">
    <property type="entry name" value="Rep-A_N"/>
    <property type="match status" value="1"/>
</dbReference>
<dbReference type="InterPro" id="IPR004365">
    <property type="entry name" value="NA-bd_OB_tRNA"/>
</dbReference>
<dbReference type="SUPFAM" id="SSF50129">
    <property type="entry name" value="GroES-like"/>
    <property type="match status" value="1"/>
</dbReference>
<dbReference type="PANTHER" id="PTHR48106">
    <property type="entry name" value="QUINONE OXIDOREDUCTASE PIG3-RELATED"/>
    <property type="match status" value="1"/>
</dbReference>
<dbReference type="Pfam" id="PF16900">
    <property type="entry name" value="REPA_OB_2"/>
    <property type="match status" value="1"/>
</dbReference>
<dbReference type="AlphaFoldDB" id="A0A6S6V7A7"/>
<dbReference type="SMART" id="SM00829">
    <property type="entry name" value="PKS_ER"/>
    <property type="match status" value="1"/>
</dbReference>
<evidence type="ECO:0000256" key="7">
    <source>
        <dbReference type="ARBA" id="ARBA00022857"/>
    </source>
</evidence>
<evidence type="ECO:0000256" key="12">
    <source>
        <dbReference type="SAM" id="MobiDB-lite"/>
    </source>
</evidence>
<keyword evidence="8" id="KW-0560">Oxidoreductase</keyword>
<dbReference type="GO" id="GO:0006260">
    <property type="term" value="P:DNA replication"/>
    <property type="evidence" value="ECO:0007669"/>
    <property type="project" value="UniProtKB-KW"/>
</dbReference>
<dbReference type="Proteomes" id="UP000472372">
    <property type="component" value="Chromosome 1"/>
</dbReference>
<evidence type="ECO:0000256" key="10">
    <source>
        <dbReference type="ARBA" id="ARBA00023242"/>
    </source>
</evidence>
<dbReference type="InterPro" id="IPR020843">
    <property type="entry name" value="ER"/>
</dbReference>
<dbReference type="FunFam" id="2.40.50.140:FF:000117">
    <property type="entry name" value="Replication protein A subunit"/>
    <property type="match status" value="1"/>
</dbReference>
<dbReference type="Pfam" id="PF08646">
    <property type="entry name" value="Rep_fac-A_C"/>
    <property type="match status" value="1"/>
</dbReference>
<dbReference type="InterPro" id="IPR047192">
    <property type="entry name" value="Euk_RPA1_DBD_C"/>
</dbReference>
<keyword evidence="3 11" id="KW-0235">DNA replication</keyword>
<evidence type="ECO:0000259" key="13">
    <source>
        <dbReference type="SMART" id="SM00829"/>
    </source>
</evidence>
<feature type="region of interest" description="Disordered" evidence="12">
    <location>
        <begin position="119"/>
        <end position="168"/>
    </location>
</feature>
<accession>A0A6S6V7A7</accession>
<evidence type="ECO:0000256" key="8">
    <source>
        <dbReference type="ARBA" id="ARBA00023002"/>
    </source>
</evidence>
<dbReference type="InterPro" id="IPR013154">
    <property type="entry name" value="ADH-like_N"/>
</dbReference>
<evidence type="ECO:0000256" key="11">
    <source>
        <dbReference type="RuleBase" id="RU364130"/>
    </source>
</evidence>
<comment type="subunit">
    <text evidence="11">Component of the heterotrimeric canonical replication protein A complex (RPA).</text>
</comment>
<gene>
    <name evidence="14" type="ORF">PTTW11_01038</name>
</gene>
<keyword evidence="4 11" id="KW-0479">Metal-binding</keyword>
<dbReference type="InterPro" id="IPR013149">
    <property type="entry name" value="ADH-like_C"/>
</dbReference>
<keyword evidence="6 11" id="KW-0862">Zinc</keyword>
<dbReference type="FunFam" id="2.40.50.140:FF:000090">
    <property type="entry name" value="Replication protein A subunit"/>
    <property type="match status" value="1"/>
</dbReference>
<dbReference type="GO" id="GO:0070402">
    <property type="term" value="F:NADPH binding"/>
    <property type="evidence" value="ECO:0007669"/>
    <property type="project" value="TreeGrafter"/>
</dbReference>
<dbReference type="Pfam" id="PF00107">
    <property type="entry name" value="ADH_zinc_N"/>
    <property type="match status" value="1"/>
</dbReference>
<evidence type="ECO:0000256" key="2">
    <source>
        <dbReference type="ARBA" id="ARBA00005690"/>
    </source>
</evidence>
<dbReference type="CDD" id="cd04476">
    <property type="entry name" value="RPA1_DBD_C"/>
    <property type="match status" value="1"/>
</dbReference>
<evidence type="ECO:0000256" key="9">
    <source>
        <dbReference type="ARBA" id="ARBA00023125"/>
    </source>
</evidence>
<evidence type="ECO:0000313" key="15">
    <source>
        <dbReference type="Proteomes" id="UP000472372"/>
    </source>
</evidence>
<dbReference type="InterPro" id="IPR013955">
    <property type="entry name" value="Rep_factor-A_C"/>
</dbReference>
<keyword evidence="7" id="KW-0521">NADP</keyword>
<dbReference type="FunFam" id="2.40.50.140:FF:000041">
    <property type="entry name" value="Replication protein A subunit"/>
    <property type="match status" value="1"/>
</dbReference>
<dbReference type="InterPro" id="IPR036291">
    <property type="entry name" value="NAD(P)-bd_dom_sf"/>
</dbReference>
<dbReference type="SUPFAM" id="SSF51735">
    <property type="entry name" value="NAD(P)-binding Rossmann-fold domains"/>
    <property type="match status" value="1"/>
</dbReference>
<keyword evidence="5 11" id="KW-0863">Zinc-finger</keyword>
<dbReference type="InterPro" id="IPR007199">
    <property type="entry name" value="Rep_factor-A_N"/>
</dbReference>
<evidence type="ECO:0000256" key="6">
    <source>
        <dbReference type="ARBA" id="ARBA00022833"/>
    </source>
</evidence>
<dbReference type="GO" id="GO:0008270">
    <property type="term" value="F:zinc ion binding"/>
    <property type="evidence" value="ECO:0007669"/>
    <property type="project" value="UniProtKB-KW"/>
</dbReference>
<keyword evidence="10 11" id="KW-0539">Nucleus</keyword>
<dbReference type="CDD" id="cd04477">
    <property type="entry name" value="RPA1N"/>
    <property type="match status" value="1"/>
</dbReference>
<evidence type="ECO:0000256" key="4">
    <source>
        <dbReference type="ARBA" id="ARBA00022723"/>
    </source>
</evidence>